<evidence type="ECO:0000256" key="1">
    <source>
        <dbReference type="SAM" id="MobiDB-lite"/>
    </source>
</evidence>
<comment type="caution">
    <text evidence="2">The sequence shown here is derived from an EMBL/GenBank/DDBJ whole genome shotgun (WGS) entry which is preliminary data.</text>
</comment>
<protein>
    <submittedName>
        <fullName evidence="2">Uncharacterized protein</fullName>
    </submittedName>
</protein>
<evidence type="ECO:0000313" key="3">
    <source>
        <dbReference type="Proteomes" id="UP001157418"/>
    </source>
</evidence>
<keyword evidence="3" id="KW-1185">Reference proteome</keyword>
<feature type="region of interest" description="Disordered" evidence="1">
    <location>
        <begin position="1"/>
        <end position="62"/>
    </location>
</feature>
<proteinExistence type="predicted"/>
<evidence type="ECO:0000313" key="2">
    <source>
        <dbReference type="EMBL" id="CAH1444595.1"/>
    </source>
</evidence>
<accession>A0AAU9P331</accession>
<dbReference type="EMBL" id="CAKMRJ010005523">
    <property type="protein sequence ID" value="CAH1444595.1"/>
    <property type="molecule type" value="Genomic_DNA"/>
</dbReference>
<feature type="region of interest" description="Disordered" evidence="1">
    <location>
        <begin position="100"/>
        <end position="123"/>
    </location>
</feature>
<dbReference type="AlphaFoldDB" id="A0AAU9P331"/>
<organism evidence="2 3">
    <name type="scientific">Lactuca virosa</name>
    <dbReference type="NCBI Taxonomy" id="75947"/>
    <lineage>
        <taxon>Eukaryota</taxon>
        <taxon>Viridiplantae</taxon>
        <taxon>Streptophyta</taxon>
        <taxon>Embryophyta</taxon>
        <taxon>Tracheophyta</taxon>
        <taxon>Spermatophyta</taxon>
        <taxon>Magnoliopsida</taxon>
        <taxon>eudicotyledons</taxon>
        <taxon>Gunneridae</taxon>
        <taxon>Pentapetalae</taxon>
        <taxon>asterids</taxon>
        <taxon>campanulids</taxon>
        <taxon>Asterales</taxon>
        <taxon>Asteraceae</taxon>
        <taxon>Cichorioideae</taxon>
        <taxon>Cichorieae</taxon>
        <taxon>Lactucinae</taxon>
        <taxon>Lactuca</taxon>
    </lineage>
</organism>
<reference evidence="2 3" key="1">
    <citation type="submission" date="2022-01" db="EMBL/GenBank/DDBJ databases">
        <authorList>
            <person name="Xiong W."/>
            <person name="Schranz E."/>
        </authorList>
    </citation>
    <scope>NUCLEOTIDE SEQUENCE [LARGE SCALE GENOMIC DNA]</scope>
</reference>
<name>A0AAU9P331_9ASTR</name>
<dbReference type="Proteomes" id="UP001157418">
    <property type="component" value="Unassembled WGS sequence"/>
</dbReference>
<gene>
    <name evidence="2" type="ORF">LVIROSA_LOCUS30412</name>
</gene>
<sequence length="123" mass="13655">MEYLETINPDDGSGKLLPKETTGPSKKSRKSKKDVTITPEKPVQEPKKKTSPPKQTKADAQVSTVVVDPLSDGSFKSSSMVRKPYLNHQCIFIRKVPAPVSPSSKKRRVEDVATHISKKKLKK</sequence>